<evidence type="ECO:0000256" key="2">
    <source>
        <dbReference type="ARBA" id="ARBA00007886"/>
    </source>
</evidence>
<organism evidence="10 11">
    <name type="scientific">Cohnella faecalis</name>
    <dbReference type="NCBI Taxonomy" id="2315694"/>
    <lineage>
        <taxon>Bacteria</taxon>
        <taxon>Bacillati</taxon>
        <taxon>Bacillota</taxon>
        <taxon>Bacilli</taxon>
        <taxon>Bacillales</taxon>
        <taxon>Paenibacillaceae</taxon>
        <taxon>Cohnella</taxon>
    </lineage>
</organism>
<evidence type="ECO:0000256" key="7">
    <source>
        <dbReference type="ARBA" id="ARBA00023288"/>
    </source>
</evidence>
<evidence type="ECO:0000313" key="11">
    <source>
        <dbReference type="Proteomes" id="UP000266340"/>
    </source>
</evidence>
<evidence type="ECO:0000259" key="9">
    <source>
        <dbReference type="Pfam" id="PF25198"/>
    </source>
</evidence>
<comment type="similarity">
    <text evidence="2">Belongs to the GerABKC lipoprotein family.</text>
</comment>
<feature type="domain" description="Spore germination protein N-terminal" evidence="9">
    <location>
        <begin position="23"/>
        <end position="200"/>
    </location>
</feature>
<dbReference type="AlphaFoldDB" id="A0A398CCH1"/>
<dbReference type="GO" id="GO:0016020">
    <property type="term" value="C:membrane"/>
    <property type="evidence" value="ECO:0007669"/>
    <property type="project" value="UniProtKB-SubCell"/>
</dbReference>
<keyword evidence="3" id="KW-0309">Germination</keyword>
<dbReference type="RefSeq" id="WP_119152539.1">
    <property type="nucleotide sequence ID" value="NZ_JBHSOV010000044.1"/>
</dbReference>
<sequence>MRAYGFATLSVLVLFLLTGCWSRVELDELAFVQGVAIDLTEDGSEIDLTVQFYKPTSGGKDSSGNSGNSGERFINLKTKGASIFEAVRDVAIHLGRKASWTHMRILVIGEKLAQERDIGEILDFFARDHEPRLSMSVMIGKDRADAYLKTKPFIEASTSQQLREVGRFSYKYAGKTMRISLRDLMLDLKSQTEVSSVPYIYFDRENGASITTVTGLQILRKGKWVSDIPTERIESLLMLIGKYKGGVLQAPCADHKAPEIRKMESVEVESIKTVTEVKITNDRAKARISIKARGYAGELICSSIKSPEEAAKFNQKIKKSLEQDLDLTLQFLQERKLDALGIGNRIFRQDPALWARWKPEWEERFSKLPITVEVEVNVFNTGANIGQHLAN</sequence>
<reference evidence="10 11" key="1">
    <citation type="submission" date="2018-09" db="EMBL/GenBank/DDBJ databases">
        <title>Cohnella cavernae sp. nov., isolated from a karst cave.</title>
        <authorList>
            <person name="Zhu H."/>
        </authorList>
    </citation>
    <scope>NUCLEOTIDE SEQUENCE [LARGE SCALE GENOMIC DNA]</scope>
    <source>
        <strain evidence="10 11">K2E09-144</strain>
    </source>
</reference>
<evidence type="ECO:0000256" key="1">
    <source>
        <dbReference type="ARBA" id="ARBA00004635"/>
    </source>
</evidence>
<protein>
    <submittedName>
        <fullName evidence="10">Ger(X)C family spore germination protein</fullName>
    </submittedName>
</protein>
<keyword evidence="7" id="KW-0449">Lipoprotein</keyword>
<dbReference type="Proteomes" id="UP000266340">
    <property type="component" value="Unassembled WGS sequence"/>
</dbReference>
<dbReference type="InterPro" id="IPR057336">
    <property type="entry name" value="GerAC_N"/>
</dbReference>
<comment type="caution">
    <text evidence="10">The sequence shown here is derived from an EMBL/GenBank/DDBJ whole genome shotgun (WGS) entry which is preliminary data.</text>
</comment>
<evidence type="ECO:0000256" key="5">
    <source>
        <dbReference type="ARBA" id="ARBA00023136"/>
    </source>
</evidence>
<keyword evidence="5" id="KW-0472">Membrane</keyword>
<keyword evidence="11" id="KW-1185">Reference proteome</keyword>
<name>A0A398CCH1_9BACL</name>
<dbReference type="PANTHER" id="PTHR35789">
    <property type="entry name" value="SPORE GERMINATION PROTEIN B3"/>
    <property type="match status" value="1"/>
</dbReference>
<evidence type="ECO:0000259" key="8">
    <source>
        <dbReference type="Pfam" id="PF05504"/>
    </source>
</evidence>
<dbReference type="Gene3D" id="6.20.190.10">
    <property type="entry name" value="Nutrient germinant receptor protein C, domain 1"/>
    <property type="match status" value="1"/>
</dbReference>
<dbReference type="OrthoDB" id="2569624at2"/>
<evidence type="ECO:0000256" key="4">
    <source>
        <dbReference type="ARBA" id="ARBA00022729"/>
    </source>
</evidence>
<dbReference type="GO" id="GO:0009847">
    <property type="term" value="P:spore germination"/>
    <property type="evidence" value="ECO:0007669"/>
    <property type="project" value="InterPro"/>
</dbReference>
<proteinExistence type="inferred from homology"/>
<dbReference type="EMBL" id="QXJM01000056">
    <property type="protein sequence ID" value="RIE00420.1"/>
    <property type="molecule type" value="Genomic_DNA"/>
</dbReference>
<evidence type="ECO:0000313" key="10">
    <source>
        <dbReference type="EMBL" id="RIE00420.1"/>
    </source>
</evidence>
<feature type="domain" description="Spore germination GerAC-like C-terminal" evidence="8">
    <location>
        <begin position="214"/>
        <end position="382"/>
    </location>
</feature>
<comment type="subcellular location">
    <subcellularLocation>
        <location evidence="1">Membrane</location>
        <topology evidence="1">Lipid-anchor</topology>
    </subcellularLocation>
</comment>
<keyword evidence="4" id="KW-0732">Signal</keyword>
<evidence type="ECO:0000256" key="6">
    <source>
        <dbReference type="ARBA" id="ARBA00023139"/>
    </source>
</evidence>
<dbReference type="PROSITE" id="PS51257">
    <property type="entry name" value="PROKAR_LIPOPROTEIN"/>
    <property type="match status" value="1"/>
</dbReference>
<keyword evidence="6" id="KW-0564">Palmitate</keyword>
<dbReference type="PANTHER" id="PTHR35789:SF1">
    <property type="entry name" value="SPORE GERMINATION PROTEIN B3"/>
    <property type="match status" value="1"/>
</dbReference>
<dbReference type="Pfam" id="PF25198">
    <property type="entry name" value="Spore_GerAC_N"/>
    <property type="match status" value="1"/>
</dbReference>
<evidence type="ECO:0000256" key="3">
    <source>
        <dbReference type="ARBA" id="ARBA00022544"/>
    </source>
</evidence>
<dbReference type="InterPro" id="IPR046953">
    <property type="entry name" value="Spore_GerAC-like_C"/>
</dbReference>
<dbReference type="InterPro" id="IPR008844">
    <property type="entry name" value="Spore_GerAC-like"/>
</dbReference>
<dbReference type="Gene3D" id="3.30.300.210">
    <property type="entry name" value="Nutrient germinant receptor protein C, domain 3"/>
    <property type="match status" value="1"/>
</dbReference>
<accession>A0A398CCH1</accession>
<gene>
    <name evidence="10" type="ORF">D3H35_28835</name>
</gene>
<dbReference type="Pfam" id="PF05504">
    <property type="entry name" value="Spore_GerAC"/>
    <property type="match status" value="1"/>
</dbReference>
<dbReference type="InterPro" id="IPR038501">
    <property type="entry name" value="Spore_GerAC_C_sf"/>
</dbReference>
<dbReference type="NCBIfam" id="TIGR02887">
    <property type="entry name" value="spore_ger_x_C"/>
    <property type="match status" value="1"/>
</dbReference>